<name>A0A8J2VZJ3_9NEOP</name>
<evidence type="ECO:0000313" key="2">
    <source>
        <dbReference type="EMBL" id="CAG9561249.1"/>
    </source>
</evidence>
<feature type="region of interest" description="Disordered" evidence="1">
    <location>
        <begin position="84"/>
        <end position="175"/>
    </location>
</feature>
<proteinExistence type="predicted"/>
<dbReference type="EMBL" id="CAKASE010000046">
    <property type="protein sequence ID" value="CAG9561249.1"/>
    <property type="molecule type" value="Genomic_DNA"/>
</dbReference>
<accession>A0A8J2VZJ3</accession>
<feature type="compositionally biased region" description="Low complexity" evidence="1">
    <location>
        <begin position="164"/>
        <end position="175"/>
    </location>
</feature>
<keyword evidence="3" id="KW-1185">Reference proteome</keyword>
<organism evidence="2 3">
    <name type="scientific">Danaus chrysippus</name>
    <name type="common">African queen</name>
    <dbReference type="NCBI Taxonomy" id="151541"/>
    <lineage>
        <taxon>Eukaryota</taxon>
        <taxon>Metazoa</taxon>
        <taxon>Ecdysozoa</taxon>
        <taxon>Arthropoda</taxon>
        <taxon>Hexapoda</taxon>
        <taxon>Insecta</taxon>
        <taxon>Pterygota</taxon>
        <taxon>Neoptera</taxon>
        <taxon>Endopterygota</taxon>
        <taxon>Lepidoptera</taxon>
        <taxon>Glossata</taxon>
        <taxon>Ditrysia</taxon>
        <taxon>Papilionoidea</taxon>
        <taxon>Nymphalidae</taxon>
        <taxon>Danainae</taxon>
        <taxon>Danaini</taxon>
        <taxon>Danaina</taxon>
        <taxon>Danaus</taxon>
        <taxon>Anosia</taxon>
    </lineage>
</organism>
<dbReference type="AlphaFoldDB" id="A0A8J2VZJ3"/>
<reference evidence="2" key="1">
    <citation type="submission" date="2021-09" db="EMBL/GenBank/DDBJ databases">
        <authorList>
            <person name="Martin H S."/>
        </authorList>
    </citation>
    <scope>NUCLEOTIDE SEQUENCE</scope>
</reference>
<sequence length="175" mass="18861">MYRILIVLECNIHNADKYLPVQRKLKSRIVHPKDLADGRRCARRAVGGEKCHVELGAPARPGRPGSASDPAAAFPCRQPAASLCASSRSPWCPTRPVARRPASRASWSLAPRPQPAPLKAAPRLHAEGRRTGGGAAGGLAQVRPAHGPGPQWQRAEARARRGARSWSRPGRSSWS</sequence>
<gene>
    <name evidence="2" type="ORF">DCHRY22_LOCUS2789</name>
</gene>
<evidence type="ECO:0000256" key="1">
    <source>
        <dbReference type="SAM" id="MobiDB-lite"/>
    </source>
</evidence>
<protein>
    <submittedName>
        <fullName evidence="2">(African queen) hypothetical protein</fullName>
    </submittedName>
</protein>
<comment type="caution">
    <text evidence="2">The sequence shown here is derived from an EMBL/GenBank/DDBJ whole genome shotgun (WGS) entry which is preliminary data.</text>
</comment>
<dbReference type="Proteomes" id="UP000789524">
    <property type="component" value="Unassembled WGS sequence"/>
</dbReference>
<evidence type="ECO:0000313" key="3">
    <source>
        <dbReference type="Proteomes" id="UP000789524"/>
    </source>
</evidence>